<evidence type="ECO:0000313" key="3">
    <source>
        <dbReference type="EMBL" id="PTX18441.1"/>
    </source>
</evidence>
<dbReference type="AlphaFoldDB" id="A0A2T5YGL9"/>
<name>A0A2T5YGL9_9BACT</name>
<keyword evidence="4" id="KW-1185">Reference proteome</keyword>
<feature type="domain" description="Response regulatory" evidence="2">
    <location>
        <begin position="19"/>
        <end position="148"/>
    </location>
</feature>
<dbReference type="OrthoDB" id="1524091at2"/>
<protein>
    <submittedName>
        <fullName evidence="3">CheY-like chemotaxis protein</fullName>
    </submittedName>
</protein>
<keyword evidence="1" id="KW-0597">Phosphoprotein</keyword>
<comment type="caution">
    <text evidence="3">The sequence shown here is derived from an EMBL/GenBank/DDBJ whole genome shotgun (WGS) entry which is preliminary data.</text>
</comment>
<dbReference type="SMART" id="SM00448">
    <property type="entry name" value="REC"/>
    <property type="match status" value="1"/>
</dbReference>
<organism evidence="3 4">
    <name type="scientific">Pontibacter mucosus</name>
    <dbReference type="NCBI Taxonomy" id="1649266"/>
    <lineage>
        <taxon>Bacteria</taxon>
        <taxon>Pseudomonadati</taxon>
        <taxon>Bacteroidota</taxon>
        <taxon>Cytophagia</taxon>
        <taxon>Cytophagales</taxon>
        <taxon>Hymenobacteraceae</taxon>
        <taxon>Pontibacter</taxon>
    </lineage>
</organism>
<accession>A0A2T5YGL9</accession>
<gene>
    <name evidence="3" type="ORF">C8N40_106241</name>
</gene>
<evidence type="ECO:0000256" key="1">
    <source>
        <dbReference type="PROSITE-ProRule" id="PRU00169"/>
    </source>
</evidence>
<dbReference type="Pfam" id="PF00072">
    <property type="entry name" value="Response_reg"/>
    <property type="match status" value="1"/>
</dbReference>
<dbReference type="InterPro" id="IPR011006">
    <property type="entry name" value="CheY-like_superfamily"/>
</dbReference>
<dbReference type="PANTHER" id="PTHR44520">
    <property type="entry name" value="RESPONSE REGULATOR RCP1-RELATED"/>
    <property type="match status" value="1"/>
</dbReference>
<dbReference type="InterPro" id="IPR052893">
    <property type="entry name" value="TCS_response_regulator"/>
</dbReference>
<dbReference type="Gene3D" id="3.40.50.2300">
    <property type="match status" value="1"/>
</dbReference>
<dbReference type="Proteomes" id="UP000244225">
    <property type="component" value="Unassembled WGS sequence"/>
</dbReference>
<proteinExistence type="predicted"/>
<evidence type="ECO:0000313" key="4">
    <source>
        <dbReference type="Proteomes" id="UP000244225"/>
    </source>
</evidence>
<reference evidence="3 4" key="1">
    <citation type="submission" date="2018-04" db="EMBL/GenBank/DDBJ databases">
        <title>Genomic Encyclopedia of Archaeal and Bacterial Type Strains, Phase II (KMG-II): from individual species to whole genera.</title>
        <authorList>
            <person name="Goeker M."/>
        </authorList>
    </citation>
    <scope>NUCLEOTIDE SEQUENCE [LARGE SCALE GENOMIC DNA]</scope>
    <source>
        <strain evidence="3 4">DSM 100162</strain>
    </source>
</reference>
<dbReference type="SUPFAM" id="SSF52172">
    <property type="entry name" value="CheY-like"/>
    <property type="match status" value="1"/>
</dbReference>
<evidence type="ECO:0000259" key="2">
    <source>
        <dbReference type="PROSITE" id="PS50110"/>
    </source>
</evidence>
<feature type="modified residue" description="4-aspartylphosphate" evidence="1">
    <location>
        <position position="78"/>
    </location>
</feature>
<dbReference type="PROSITE" id="PS50110">
    <property type="entry name" value="RESPONSE_REGULATORY"/>
    <property type="match status" value="1"/>
</dbReference>
<dbReference type="InterPro" id="IPR001789">
    <property type="entry name" value="Sig_transdc_resp-reg_receiver"/>
</dbReference>
<dbReference type="GO" id="GO:0000160">
    <property type="term" value="P:phosphorelay signal transduction system"/>
    <property type="evidence" value="ECO:0007669"/>
    <property type="project" value="InterPro"/>
</dbReference>
<dbReference type="PANTHER" id="PTHR44520:SF2">
    <property type="entry name" value="RESPONSE REGULATOR RCP1"/>
    <property type="match status" value="1"/>
</dbReference>
<sequence length="149" mass="17092">MQLAAEALCTCNRDPVFEKVYIIDDDEVSIFLAQTMLEAEGFAREYESFQNPCDAIYQLLPGLQQEEVESIPDVIFLDLNMPQMDGWHFLDRLCPYAEILKRSCQLYILTSSVDSMDTRRAKSYDFLAGFLQKPLEESAIQRILHGPNS</sequence>
<dbReference type="EMBL" id="QBKI01000006">
    <property type="protein sequence ID" value="PTX18441.1"/>
    <property type="molecule type" value="Genomic_DNA"/>
</dbReference>